<feature type="transmembrane region" description="Helical" evidence="6">
    <location>
        <begin position="191"/>
        <end position="216"/>
    </location>
</feature>
<reference evidence="8 9" key="1">
    <citation type="submission" date="2017-06" db="EMBL/GenBank/DDBJ databases">
        <title>Comparative genomic analysis of Ambrosia Fusariam Clade fungi.</title>
        <authorList>
            <person name="Stajich J.E."/>
            <person name="Carrillo J."/>
            <person name="Kijimoto T."/>
            <person name="Eskalen A."/>
            <person name="O'Donnell K."/>
            <person name="Kasson M."/>
        </authorList>
    </citation>
    <scope>NUCLEOTIDE SEQUENCE [LARGE SCALE GENOMIC DNA]</scope>
    <source>
        <strain evidence="8 9">NRRL62579</strain>
    </source>
</reference>
<feature type="transmembrane region" description="Helical" evidence="6">
    <location>
        <begin position="68"/>
        <end position="92"/>
    </location>
</feature>
<accession>A0A428SDR0</accession>
<gene>
    <name evidence="8" type="ORF">CEP52_015397</name>
</gene>
<dbReference type="InterPro" id="IPR052337">
    <property type="entry name" value="SAT4-like"/>
</dbReference>
<feature type="transmembrane region" description="Helical" evidence="6">
    <location>
        <begin position="260"/>
        <end position="285"/>
    </location>
</feature>
<keyword evidence="4 6" id="KW-0472">Membrane</keyword>
<feature type="transmembrane region" description="Helical" evidence="6">
    <location>
        <begin position="146"/>
        <end position="168"/>
    </location>
</feature>
<feature type="transmembrane region" description="Helical" evidence="6">
    <location>
        <begin position="228"/>
        <end position="248"/>
    </location>
</feature>
<evidence type="ECO:0000256" key="1">
    <source>
        <dbReference type="ARBA" id="ARBA00004141"/>
    </source>
</evidence>
<comment type="caution">
    <text evidence="8">The sequence shown here is derived from an EMBL/GenBank/DDBJ whole genome shotgun (WGS) entry which is preliminary data.</text>
</comment>
<evidence type="ECO:0000256" key="2">
    <source>
        <dbReference type="ARBA" id="ARBA00022692"/>
    </source>
</evidence>
<keyword evidence="9" id="KW-1185">Reference proteome</keyword>
<organism evidence="8 9">
    <name type="scientific">Fusarium oligoseptatum</name>
    <dbReference type="NCBI Taxonomy" id="2604345"/>
    <lineage>
        <taxon>Eukaryota</taxon>
        <taxon>Fungi</taxon>
        <taxon>Dikarya</taxon>
        <taxon>Ascomycota</taxon>
        <taxon>Pezizomycotina</taxon>
        <taxon>Sordariomycetes</taxon>
        <taxon>Hypocreomycetidae</taxon>
        <taxon>Hypocreales</taxon>
        <taxon>Nectriaceae</taxon>
        <taxon>Fusarium</taxon>
        <taxon>Fusarium solani species complex</taxon>
    </lineage>
</organism>
<feature type="transmembrane region" description="Helical" evidence="6">
    <location>
        <begin position="36"/>
        <end position="56"/>
    </location>
</feature>
<evidence type="ECO:0000256" key="4">
    <source>
        <dbReference type="ARBA" id="ARBA00023136"/>
    </source>
</evidence>
<evidence type="ECO:0000256" key="5">
    <source>
        <dbReference type="ARBA" id="ARBA00038359"/>
    </source>
</evidence>
<proteinExistence type="inferred from homology"/>
<feature type="transmembrane region" description="Helical" evidence="6">
    <location>
        <begin position="112"/>
        <end position="134"/>
    </location>
</feature>
<protein>
    <recommendedName>
        <fullName evidence="7">Rhodopsin domain-containing protein</fullName>
    </recommendedName>
</protein>
<sequence length="428" mass="47713">MSEFPVVNGVTVAVAPPDDYDVNFEHPKRRHEIESYVVSGLGMVIAALFFFQFMYVKLGLLRKADGETGCLVLAWLSSIAVQAVALRSYYLGLMGVHAWELSLNDYIFGSKFMVISPILYAICTGASKMSLILFYRKLSPQRWWKWSVYFILFLVAGYNISIFFAIIFGCQPFNKHWDVRVTEGSCVNRPAIYICTAALGIASDLVLLVMPMPMIMRLQMPPRQKAGLVLLFGIGSATLVTSVVRLILLMPIMTTTDTTWVISSAVVWIYVEANLLVICASLTTLRRFFIHVAPKLIGERGSSAGYAVSSSKGTRGHPFRTIGSVANKGKVDKYGMDIEEAGFDLKTIGQAEPTETEVKAYETGAQPQKMIKHLRRQESINKFGDAASETRLWDPRKDSDEGDRAIIQTTTVTVVYEDRGKKRPLRDG</sequence>
<comment type="subcellular location">
    <subcellularLocation>
        <location evidence="1">Membrane</location>
        <topology evidence="1">Multi-pass membrane protein</topology>
    </subcellularLocation>
</comment>
<dbReference type="STRING" id="1325735.A0A428SDR0"/>
<dbReference type="EMBL" id="NKCK01000271">
    <property type="protein sequence ID" value="RSL87874.1"/>
    <property type="molecule type" value="Genomic_DNA"/>
</dbReference>
<dbReference type="InterPro" id="IPR049326">
    <property type="entry name" value="Rhodopsin_dom_fungi"/>
</dbReference>
<evidence type="ECO:0000313" key="8">
    <source>
        <dbReference type="EMBL" id="RSL87874.1"/>
    </source>
</evidence>
<evidence type="ECO:0000259" key="7">
    <source>
        <dbReference type="Pfam" id="PF20684"/>
    </source>
</evidence>
<evidence type="ECO:0000313" key="9">
    <source>
        <dbReference type="Proteomes" id="UP000287144"/>
    </source>
</evidence>
<keyword evidence="3 6" id="KW-1133">Transmembrane helix</keyword>
<dbReference type="GO" id="GO:0016020">
    <property type="term" value="C:membrane"/>
    <property type="evidence" value="ECO:0007669"/>
    <property type="project" value="UniProtKB-SubCell"/>
</dbReference>
<dbReference type="PANTHER" id="PTHR33048:SF124">
    <property type="entry name" value="INTEGRAL MEMBRANE PROTEIN"/>
    <property type="match status" value="1"/>
</dbReference>
<dbReference type="AlphaFoldDB" id="A0A428SDR0"/>
<dbReference type="Pfam" id="PF20684">
    <property type="entry name" value="Fung_rhodopsin"/>
    <property type="match status" value="1"/>
</dbReference>
<comment type="similarity">
    <text evidence="5">Belongs to the SAT4 family.</text>
</comment>
<name>A0A428SDR0_9HYPO</name>
<evidence type="ECO:0000256" key="6">
    <source>
        <dbReference type="SAM" id="Phobius"/>
    </source>
</evidence>
<keyword evidence="2 6" id="KW-0812">Transmembrane</keyword>
<dbReference type="Proteomes" id="UP000287144">
    <property type="component" value="Unassembled WGS sequence"/>
</dbReference>
<feature type="domain" description="Rhodopsin" evidence="7">
    <location>
        <begin position="69"/>
        <end position="289"/>
    </location>
</feature>
<evidence type="ECO:0000256" key="3">
    <source>
        <dbReference type="ARBA" id="ARBA00022989"/>
    </source>
</evidence>
<dbReference type="PANTHER" id="PTHR33048">
    <property type="entry name" value="PTH11-LIKE INTEGRAL MEMBRANE PROTEIN (AFU_ORTHOLOGUE AFUA_5G11245)"/>
    <property type="match status" value="1"/>
</dbReference>